<dbReference type="GO" id="GO:0000981">
    <property type="term" value="F:DNA-binding transcription factor activity, RNA polymerase II-specific"/>
    <property type="evidence" value="ECO:0007669"/>
    <property type="project" value="TreeGrafter"/>
</dbReference>
<reference evidence="8 9" key="1">
    <citation type="journal article" date="2018" name="Proc. Natl. Acad. Sci. U.S.A.">
        <title>Draft genome sequence of Camellia sinensis var. sinensis provides insights into the evolution of the tea genome and tea quality.</title>
        <authorList>
            <person name="Wei C."/>
            <person name="Yang H."/>
            <person name="Wang S."/>
            <person name="Zhao J."/>
            <person name="Liu C."/>
            <person name="Gao L."/>
            <person name="Xia E."/>
            <person name="Lu Y."/>
            <person name="Tai Y."/>
            <person name="She G."/>
            <person name="Sun J."/>
            <person name="Cao H."/>
            <person name="Tong W."/>
            <person name="Gao Q."/>
            <person name="Li Y."/>
            <person name="Deng W."/>
            <person name="Jiang X."/>
            <person name="Wang W."/>
            <person name="Chen Q."/>
            <person name="Zhang S."/>
            <person name="Li H."/>
            <person name="Wu J."/>
            <person name="Wang P."/>
            <person name="Li P."/>
            <person name="Shi C."/>
            <person name="Zheng F."/>
            <person name="Jian J."/>
            <person name="Huang B."/>
            <person name="Shan D."/>
            <person name="Shi M."/>
            <person name="Fang C."/>
            <person name="Yue Y."/>
            <person name="Li F."/>
            <person name="Li D."/>
            <person name="Wei S."/>
            <person name="Han B."/>
            <person name="Jiang C."/>
            <person name="Yin Y."/>
            <person name="Xia T."/>
            <person name="Zhang Z."/>
            <person name="Bennetzen J.L."/>
            <person name="Zhao S."/>
            <person name="Wan X."/>
        </authorList>
    </citation>
    <scope>NUCLEOTIDE SEQUENCE [LARGE SCALE GENOMIC DNA]</scope>
    <source>
        <strain evidence="9">cv. Shuchazao</strain>
        <tissue evidence="8">Leaf</tissue>
    </source>
</reference>
<dbReference type="Pfam" id="PF00319">
    <property type="entry name" value="SRF-TF"/>
    <property type="match status" value="1"/>
</dbReference>
<protein>
    <recommendedName>
        <fullName evidence="7">MADS-box domain-containing protein</fullName>
    </recommendedName>
</protein>
<dbReference type="EMBL" id="SDRB02011570">
    <property type="protein sequence ID" value="THG00881.1"/>
    <property type="molecule type" value="Genomic_DNA"/>
</dbReference>
<dbReference type="FunFam" id="3.40.1810.10:FF:000006">
    <property type="entry name" value="Agamous-like MADS-box protein AGL62"/>
    <property type="match status" value="1"/>
</dbReference>
<accession>A0A4S4DDY7</accession>
<dbReference type="GO" id="GO:0005634">
    <property type="term" value="C:nucleus"/>
    <property type="evidence" value="ECO:0007669"/>
    <property type="project" value="UniProtKB-SubCell"/>
</dbReference>
<sequence>MADSLNTRGVDSSRGEVDVLEGKKGSEFMKVSNEVLGVLDGCTAGFGKSYSAKLFDQGFGGMKGDSPISCGQSGKTVTNPSSFAESVKLRELQRTQAPSAVQSDFEAISKIQIDINRLFRAISKRFRRFRAAFAAMERKSRGRQKIAMTRMSNKSNRIVTFSKRRSGLFKKASELCTLCGAEIAIIVFSPCKKAFSFGYPCVDTVVDCFLSRNSPPNSGSLQLVKAHCNVNVSKLNLQLTEALDMLEAEKKRGEELNKMRKASRDGCWWEAPVSELGLQQLEQLKVAMEDLKKNVAKQSKKIQMEESNPWRFIEDSMGGHVGGASHDVKVSGLVLSMTPHGYTLGYGHGIFLIFCRLQLWFVTHSYSLSGREHRMRKVVSAWVVSWNCCTPVVPSRGEEQRLWGSHYALLNLTG</sequence>
<evidence type="ECO:0000256" key="6">
    <source>
        <dbReference type="SAM" id="Coils"/>
    </source>
</evidence>
<dbReference type="Gene3D" id="6.10.140.920">
    <property type="match status" value="1"/>
</dbReference>
<dbReference type="PANTHER" id="PTHR11945:SF776">
    <property type="entry name" value="AGAMOUS-LIKE 50-RELATED"/>
    <property type="match status" value="1"/>
</dbReference>
<evidence type="ECO:0000256" key="5">
    <source>
        <dbReference type="ARBA" id="ARBA00023242"/>
    </source>
</evidence>
<dbReference type="InterPro" id="IPR036879">
    <property type="entry name" value="TF_MADSbox_sf"/>
</dbReference>
<keyword evidence="6" id="KW-0175">Coiled coil</keyword>
<name>A0A4S4DDY7_CAMSN</name>
<keyword evidence="9" id="KW-1185">Reference proteome</keyword>
<dbReference type="PANTHER" id="PTHR11945">
    <property type="entry name" value="MADS BOX PROTEIN"/>
    <property type="match status" value="1"/>
</dbReference>
<evidence type="ECO:0000313" key="9">
    <source>
        <dbReference type="Proteomes" id="UP000306102"/>
    </source>
</evidence>
<evidence type="ECO:0000259" key="7">
    <source>
        <dbReference type="PROSITE" id="PS50066"/>
    </source>
</evidence>
<evidence type="ECO:0000256" key="4">
    <source>
        <dbReference type="ARBA" id="ARBA00023163"/>
    </source>
</evidence>
<evidence type="ECO:0000256" key="1">
    <source>
        <dbReference type="ARBA" id="ARBA00004123"/>
    </source>
</evidence>
<feature type="domain" description="MADS-box" evidence="7">
    <location>
        <begin position="141"/>
        <end position="201"/>
    </location>
</feature>
<dbReference type="InterPro" id="IPR002100">
    <property type="entry name" value="TF_MADSbox"/>
</dbReference>
<dbReference type="SMART" id="SM00432">
    <property type="entry name" value="MADS"/>
    <property type="match status" value="1"/>
</dbReference>
<dbReference type="PRINTS" id="PR00404">
    <property type="entry name" value="MADSDOMAIN"/>
</dbReference>
<keyword evidence="5" id="KW-0539">Nucleus</keyword>
<comment type="subcellular location">
    <subcellularLocation>
        <location evidence="1">Nucleus</location>
    </subcellularLocation>
</comment>
<organism evidence="8 9">
    <name type="scientific">Camellia sinensis var. sinensis</name>
    <name type="common">China tea</name>
    <dbReference type="NCBI Taxonomy" id="542762"/>
    <lineage>
        <taxon>Eukaryota</taxon>
        <taxon>Viridiplantae</taxon>
        <taxon>Streptophyta</taxon>
        <taxon>Embryophyta</taxon>
        <taxon>Tracheophyta</taxon>
        <taxon>Spermatophyta</taxon>
        <taxon>Magnoliopsida</taxon>
        <taxon>eudicotyledons</taxon>
        <taxon>Gunneridae</taxon>
        <taxon>Pentapetalae</taxon>
        <taxon>asterids</taxon>
        <taxon>Ericales</taxon>
        <taxon>Theaceae</taxon>
        <taxon>Camellia</taxon>
    </lineage>
</organism>
<evidence type="ECO:0000256" key="2">
    <source>
        <dbReference type="ARBA" id="ARBA00023015"/>
    </source>
</evidence>
<dbReference type="Gene3D" id="3.40.1810.10">
    <property type="entry name" value="Transcription factor, MADS-box"/>
    <property type="match status" value="1"/>
</dbReference>
<dbReference type="SUPFAM" id="SSF55455">
    <property type="entry name" value="SRF-like"/>
    <property type="match status" value="1"/>
</dbReference>
<feature type="coiled-coil region" evidence="6">
    <location>
        <begin position="232"/>
        <end position="308"/>
    </location>
</feature>
<keyword evidence="2" id="KW-0805">Transcription regulation</keyword>
<dbReference type="Proteomes" id="UP000306102">
    <property type="component" value="Unassembled WGS sequence"/>
</dbReference>
<proteinExistence type="predicted"/>
<gene>
    <name evidence="8" type="ORF">TEA_009771</name>
</gene>
<keyword evidence="3" id="KW-0238">DNA-binding</keyword>
<comment type="caution">
    <text evidence="8">The sequence shown here is derived from an EMBL/GenBank/DDBJ whole genome shotgun (WGS) entry which is preliminary data.</text>
</comment>
<evidence type="ECO:0000256" key="3">
    <source>
        <dbReference type="ARBA" id="ARBA00023125"/>
    </source>
</evidence>
<dbReference type="AlphaFoldDB" id="A0A4S4DDY7"/>
<keyword evidence="4" id="KW-0804">Transcription</keyword>
<evidence type="ECO:0000313" key="8">
    <source>
        <dbReference type="EMBL" id="THG00881.1"/>
    </source>
</evidence>
<dbReference type="PROSITE" id="PS50066">
    <property type="entry name" value="MADS_BOX_2"/>
    <property type="match status" value="1"/>
</dbReference>
<dbReference type="GO" id="GO:0000978">
    <property type="term" value="F:RNA polymerase II cis-regulatory region sequence-specific DNA binding"/>
    <property type="evidence" value="ECO:0007669"/>
    <property type="project" value="TreeGrafter"/>
</dbReference>
<dbReference type="GO" id="GO:0046983">
    <property type="term" value="F:protein dimerization activity"/>
    <property type="evidence" value="ECO:0007669"/>
    <property type="project" value="InterPro"/>
</dbReference>